<dbReference type="AlphaFoldDB" id="A0A7C4KGT7"/>
<organism evidence="2">
    <name type="scientific">Anaerolinea thermolimosa</name>
    <dbReference type="NCBI Taxonomy" id="229919"/>
    <lineage>
        <taxon>Bacteria</taxon>
        <taxon>Bacillati</taxon>
        <taxon>Chloroflexota</taxon>
        <taxon>Anaerolineae</taxon>
        <taxon>Anaerolineales</taxon>
        <taxon>Anaerolineaceae</taxon>
        <taxon>Anaerolinea</taxon>
    </lineage>
</organism>
<feature type="transmembrane region" description="Helical" evidence="1">
    <location>
        <begin position="20"/>
        <end position="41"/>
    </location>
</feature>
<name>A0A7C4KGT7_9CHLR</name>
<feature type="transmembrane region" description="Helical" evidence="1">
    <location>
        <begin position="72"/>
        <end position="92"/>
    </location>
</feature>
<evidence type="ECO:0008006" key="3">
    <source>
        <dbReference type="Google" id="ProtNLM"/>
    </source>
</evidence>
<feature type="transmembrane region" description="Helical" evidence="1">
    <location>
        <begin position="265"/>
        <end position="291"/>
    </location>
</feature>
<feature type="transmembrane region" description="Helical" evidence="1">
    <location>
        <begin position="126"/>
        <end position="149"/>
    </location>
</feature>
<evidence type="ECO:0000313" key="2">
    <source>
        <dbReference type="EMBL" id="HGS21334.1"/>
    </source>
</evidence>
<accession>A0A7C4KGT7</accession>
<protein>
    <recommendedName>
        <fullName evidence="3">Glycerophosphoryl diester phosphodiesterase membrane domain-containing protein</fullName>
    </recommendedName>
</protein>
<gene>
    <name evidence="2" type="ORF">ENT37_05645</name>
</gene>
<comment type="caution">
    <text evidence="2">The sequence shown here is derived from an EMBL/GenBank/DDBJ whole genome shotgun (WGS) entry which is preliminary data.</text>
</comment>
<dbReference type="EMBL" id="DSYK01000289">
    <property type="protein sequence ID" value="HGS21334.1"/>
    <property type="molecule type" value="Genomic_DNA"/>
</dbReference>
<keyword evidence="1" id="KW-0472">Membrane</keyword>
<keyword evidence="1" id="KW-1133">Transmembrane helix</keyword>
<proteinExistence type="predicted"/>
<reference evidence="2" key="1">
    <citation type="journal article" date="2020" name="mSystems">
        <title>Genome- and Community-Level Interaction Insights into Carbon Utilization and Element Cycling Functions of Hydrothermarchaeota in Hydrothermal Sediment.</title>
        <authorList>
            <person name="Zhou Z."/>
            <person name="Liu Y."/>
            <person name="Xu W."/>
            <person name="Pan J."/>
            <person name="Luo Z.H."/>
            <person name="Li M."/>
        </authorList>
    </citation>
    <scope>NUCLEOTIDE SEQUENCE [LARGE SCALE GENOMIC DNA]</scope>
    <source>
        <strain evidence="2">SpSt-573</strain>
    </source>
</reference>
<feature type="transmembrane region" description="Helical" evidence="1">
    <location>
        <begin position="155"/>
        <end position="179"/>
    </location>
</feature>
<evidence type="ECO:0000256" key="1">
    <source>
        <dbReference type="SAM" id="Phobius"/>
    </source>
</evidence>
<sequence>MNYGEVLSRAWQIIWKYKVLWIFGILAGLGSGGGGGGGSGANYRFDGNQFRPPFDNGQYFFQRLEVWIENNWWIFIVLAALALVFLAVVIVLSTFGRIGLARGTWQADEGKEKLTFSALFAESSAYFWRVLGLNILIFLAWIVLVLALVVPSAVIAALTAGVALICLGPLFILLCCLLIPLGWAVSVVVEQAIVAITCEDRSLIDGLKRGWEIFRANLGPAAIMFLILGIGGGIARFIIALPFFFTLLPLIGTAVIDGGRAWMTGGIITLVLFCLYLPVAIVLNGIVTTYTGASWTLTFRRLTGRQASAAAGEIIPAAE</sequence>
<feature type="transmembrane region" description="Helical" evidence="1">
    <location>
        <begin position="218"/>
        <end position="245"/>
    </location>
</feature>
<keyword evidence="1" id="KW-0812">Transmembrane</keyword>